<gene>
    <name evidence="2" type="ORF">ATJ93_2490</name>
</gene>
<protein>
    <recommendedName>
        <fullName evidence="1">DeoxyPurine in DNA protein A domain-containing protein</fullName>
    </recommendedName>
</protein>
<proteinExistence type="predicted"/>
<dbReference type="Gene3D" id="3.20.20.105">
    <property type="entry name" value="Queuine tRNA-ribosyltransferase-like"/>
    <property type="match status" value="1"/>
</dbReference>
<dbReference type="GO" id="GO:0006400">
    <property type="term" value="P:tRNA modification"/>
    <property type="evidence" value="ECO:0007669"/>
    <property type="project" value="InterPro"/>
</dbReference>
<dbReference type="AlphaFoldDB" id="A0A419WJJ4"/>
<dbReference type="Pfam" id="PF23859">
    <property type="entry name" value="DpdA"/>
    <property type="match status" value="1"/>
</dbReference>
<dbReference type="Proteomes" id="UP000283805">
    <property type="component" value="Unassembled WGS sequence"/>
</dbReference>
<keyword evidence="3" id="KW-1185">Reference proteome</keyword>
<name>A0A419WJJ4_9EURY</name>
<sequence>MADEFRFYYGCASGSARKALRKMEEPNVMISHATANNTPFQTIENLFTDSGGYSQLHTHREYQSSDRQYLSYLKEYEPELFALRDYPCEPGLLWKLNRTVRDHQQRTTRHHRKLLDTYNNADIGSEPVAVLQGWKPEQYLSHLDELREEGVLTQYVAIGSLSNRNPETAAQIIHKIRNALSSKHRLHAFGIGTDTLQLPRVIESLDSADSAAYDFRTRMREPRQTWRQQVYHYLSMKRQIKSWRQKSKCQQSLLQSLQQ</sequence>
<comment type="caution">
    <text evidence="2">The sequence shown here is derived from an EMBL/GenBank/DDBJ whole genome shotgun (WGS) entry which is preliminary data.</text>
</comment>
<dbReference type="OrthoDB" id="350232at2157"/>
<reference evidence="2 3" key="1">
    <citation type="submission" date="2018-09" db="EMBL/GenBank/DDBJ databases">
        <title>Genomic Encyclopedia of Archaeal and Bacterial Type Strains, Phase II (KMG-II): from individual species to whole genera.</title>
        <authorList>
            <person name="Goeker M."/>
        </authorList>
    </citation>
    <scope>NUCLEOTIDE SEQUENCE [LARGE SCALE GENOMIC DNA]</scope>
    <source>
        <strain evidence="2 3">DSM 13151</strain>
    </source>
</reference>
<organism evidence="2 3">
    <name type="scientific">Halopiger aswanensis</name>
    <dbReference type="NCBI Taxonomy" id="148449"/>
    <lineage>
        <taxon>Archaea</taxon>
        <taxon>Methanobacteriati</taxon>
        <taxon>Methanobacteriota</taxon>
        <taxon>Stenosarchaea group</taxon>
        <taxon>Halobacteria</taxon>
        <taxon>Halobacteriales</taxon>
        <taxon>Natrialbaceae</taxon>
        <taxon>Halopiger</taxon>
    </lineage>
</organism>
<evidence type="ECO:0000313" key="2">
    <source>
        <dbReference type="EMBL" id="RKD95629.1"/>
    </source>
</evidence>
<dbReference type="InterPro" id="IPR055645">
    <property type="entry name" value="DpdA"/>
</dbReference>
<dbReference type="EMBL" id="RAPO01000002">
    <property type="protein sequence ID" value="RKD95629.1"/>
    <property type="molecule type" value="Genomic_DNA"/>
</dbReference>
<dbReference type="RefSeq" id="WP_120244879.1">
    <property type="nucleotide sequence ID" value="NZ_RAPO01000002.1"/>
</dbReference>
<accession>A0A419WJJ4</accession>
<feature type="domain" description="DeoxyPurine in DNA protein A" evidence="1">
    <location>
        <begin position="41"/>
        <end position="225"/>
    </location>
</feature>
<evidence type="ECO:0000313" key="3">
    <source>
        <dbReference type="Proteomes" id="UP000283805"/>
    </source>
</evidence>
<evidence type="ECO:0000259" key="1">
    <source>
        <dbReference type="Pfam" id="PF23859"/>
    </source>
</evidence>
<dbReference type="InterPro" id="IPR036511">
    <property type="entry name" value="TGT-like_sf"/>
</dbReference>
<dbReference type="SUPFAM" id="SSF51713">
    <property type="entry name" value="tRNA-guanine transglycosylase"/>
    <property type="match status" value="1"/>
</dbReference>